<proteinExistence type="predicted"/>
<dbReference type="PANTHER" id="PTHR33538">
    <property type="entry name" value="PROTEIN GAMETE EXPRESSED 1"/>
    <property type="match status" value="1"/>
</dbReference>
<evidence type="ECO:0008006" key="5">
    <source>
        <dbReference type="Google" id="ProtNLM"/>
    </source>
</evidence>
<dbReference type="EMBL" id="JAGEUA010000001">
    <property type="protein sequence ID" value="KAL1020541.1"/>
    <property type="molecule type" value="Genomic_DNA"/>
</dbReference>
<evidence type="ECO:0000313" key="4">
    <source>
        <dbReference type="Proteomes" id="UP001557470"/>
    </source>
</evidence>
<evidence type="ECO:0000256" key="2">
    <source>
        <dbReference type="SAM" id="SignalP"/>
    </source>
</evidence>
<name>A0ABD0Y0P3_UMBPY</name>
<sequence length="477" mass="54206">MWTLFFVFVVCLRCGAVEVAADVSADGRAELHRVRNLAAQPRYGECWSRALENIEERCREFTADMQSRLALRFTHCHLHRSGRSFPACPEGSDVSTCTRTMDPVAFNSYTEFFTHAHSICHYLQSESWQHQAETTIHRLLESSAGVVEKLSSTQRMAEDLVEAQSAALQSQEKIIRNGEELKHILHHSTQGLRSVFDEMKHTAQEQQVAFSEIFNRVAFLQSFIMSESHTLTSLLYNSLGFLAAFFLTATQRTAPARFLLFGLVVLNVYLERMICRAVLDSSEPGYQQMARISMLVGLLRRFMVLVGLLVLCYSAVRYQNVTKESLEILRQIKETRTSLQLALHQAESLSEAVGRRSRGRRPLVQTEPTCLPPMRTGSMLMVTRTEFCPTTHRPTTHRPTTHRPHDAPPHDAPPHDAPPHDAPPHDTQPSPGRRRQRRSSISRRTSSSPLVYSILVEDEQTGYNLRRRRSSVLLAQD</sequence>
<dbReference type="PANTHER" id="PTHR33538:SF2">
    <property type="entry name" value="PROTEIN GAMETE EXPRESSED 1"/>
    <property type="match status" value="1"/>
</dbReference>
<accession>A0ABD0Y0P3</accession>
<feature type="region of interest" description="Disordered" evidence="1">
    <location>
        <begin position="350"/>
        <end position="375"/>
    </location>
</feature>
<gene>
    <name evidence="3" type="ORF">UPYG_G00001440</name>
</gene>
<evidence type="ECO:0000313" key="3">
    <source>
        <dbReference type="EMBL" id="KAL1020541.1"/>
    </source>
</evidence>
<dbReference type="AlphaFoldDB" id="A0ABD0Y0P3"/>
<feature type="compositionally biased region" description="Basic and acidic residues" evidence="1">
    <location>
        <begin position="403"/>
        <end position="424"/>
    </location>
</feature>
<comment type="caution">
    <text evidence="3">The sequence shown here is derived from an EMBL/GenBank/DDBJ whole genome shotgun (WGS) entry which is preliminary data.</text>
</comment>
<dbReference type="InterPro" id="IPR040346">
    <property type="entry name" value="GEX1/Brambleberry"/>
</dbReference>
<organism evidence="3 4">
    <name type="scientific">Umbra pygmaea</name>
    <name type="common">Eastern mudminnow</name>
    <dbReference type="NCBI Taxonomy" id="75934"/>
    <lineage>
        <taxon>Eukaryota</taxon>
        <taxon>Metazoa</taxon>
        <taxon>Chordata</taxon>
        <taxon>Craniata</taxon>
        <taxon>Vertebrata</taxon>
        <taxon>Euteleostomi</taxon>
        <taxon>Actinopterygii</taxon>
        <taxon>Neopterygii</taxon>
        <taxon>Teleostei</taxon>
        <taxon>Protacanthopterygii</taxon>
        <taxon>Esociformes</taxon>
        <taxon>Umbridae</taxon>
        <taxon>Umbra</taxon>
    </lineage>
</organism>
<dbReference type="Proteomes" id="UP001557470">
    <property type="component" value="Unassembled WGS sequence"/>
</dbReference>
<keyword evidence="2" id="KW-0732">Signal</keyword>
<reference evidence="3 4" key="1">
    <citation type="submission" date="2024-06" db="EMBL/GenBank/DDBJ databases">
        <authorList>
            <person name="Pan Q."/>
            <person name="Wen M."/>
            <person name="Jouanno E."/>
            <person name="Zahm M."/>
            <person name="Klopp C."/>
            <person name="Cabau C."/>
            <person name="Louis A."/>
            <person name="Berthelot C."/>
            <person name="Parey E."/>
            <person name="Roest Crollius H."/>
            <person name="Montfort J."/>
            <person name="Robinson-Rechavi M."/>
            <person name="Bouchez O."/>
            <person name="Lampietro C."/>
            <person name="Lopez Roques C."/>
            <person name="Donnadieu C."/>
            <person name="Postlethwait J."/>
            <person name="Bobe J."/>
            <person name="Verreycken H."/>
            <person name="Guiguen Y."/>
        </authorList>
    </citation>
    <scope>NUCLEOTIDE SEQUENCE [LARGE SCALE GENOMIC DNA]</scope>
    <source>
        <strain evidence="3">Up_M1</strain>
        <tissue evidence="3">Testis</tissue>
    </source>
</reference>
<feature type="chain" id="PRO_5044790721" description="Protein brambleberry-like" evidence="2">
    <location>
        <begin position="22"/>
        <end position="477"/>
    </location>
</feature>
<protein>
    <recommendedName>
        <fullName evidence="5">Protein brambleberry-like</fullName>
    </recommendedName>
</protein>
<keyword evidence="4" id="KW-1185">Reference proteome</keyword>
<feature type="signal peptide" evidence="2">
    <location>
        <begin position="1"/>
        <end position="21"/>
    </location>
</feature>
<feature type="region of interest" description="Disordered" evidence="1">
    <location>
        <begin position="389"/>
        <end position="461"/>
    </location>
</feature>
<evidence type="ECO:0000256" key="1">
    <source>
        <dbReference type="SAM" id="MobiDB-lite"/>
    </source>
</evidence>
<feature type="compositionally biased region" description="Basic residues" evidence="1">
    <location>
        <begin position="432"/>
        <end position="441"/>
    </location>
</feature>